<dbReference type="Pfam" id="PF03999">
    <property type="entry name" value="MAP65_ASE1"/>
    <property type="match status" value="1"/>
</dbReference>
<comment type="similarity">
    <text evidence="1">Belongs to the MAP65/ASE1 family.</text>
</comment>
<reference evidence="2" key="1">
    <citation type="submission" date="2024-03" db="EMBL/GenBank/DDBJ databases">
        <authorList>
            <consortium name="ELIXIR-Norway"/>
            <consortium name="Elixir Norway"/>
        </authorList>
    </citation>
    <scope>NUCLEOTIDE SEQUENCE</scope>
</reference>
<dbReference type="PANTHER" id="PTHR19321">
    <property type="entry name" value="PROTEIN REGULATOR OF CYTOKINESIS 1 PRC1-RELATED"/>
    <property type="match status" value="1"/>
</dbReference>
<protein>
    <submittedName>
        <fullName evidence="2">Uncharacterized protein</fullName>
    </submittedName>
</protein>
<proteinExistence type="inferred from homology"/>
<keyword evidence="3" id="KW-1185">Reference proteome</keyword>
<organism evidence="2 3">
    <name type="scientific">Sphagnum jensenii</name>
    <dbReference type="NCBI Taxonomy" id="128206"/>
    <lineage>
        <taxon>Eukaryota</taxon>
        <taxon>Viridiplantae</taxon>
        <taxon>Streptophyta</taxon>
        <taxon>Embryophyta</taxon>
        <taxon>Bryophyta</taxon>
        <taxon>Sphagnophytina</taxon>
        <taxon>Sphagnopsida</taxon>
        <taxon>Sphagnales</taxon>
        <taxon>Sphagnaceae</taxon>
        <taxon>Sphagnum</taxon>
    </lineage>
</organism>
<dbReference type="Proteomes" id="UP001497522">
    <property type="component" value="Chromosome 6"/>
</dbReference>
<evidence type="ECO:0000313" key="2">
    <source>
        <dbReference type="EMBL" id="CAK9878465.1"/>
    </source>
</evidence>
<evidence type="ECO:0000256" key="1">
    <source>
        <dbReference type="ARBA" id="ARBA00006187"/>
    </source>
</evidence>
<dbReference type="PANTHER" id="PTHR19321:SF41">
    <property type="entry name" value="FASCETTO-RELATED"/>
    <property type="match status" value="1"/>
</dbReference>
<sequence>MQAKQEALTRKEILEKMEKWMSACEEEGWLEDYNKDENRFASKGAHLNLKRAERARAAINKLPGQQRTCHLSRHAKEDVGILPWSLNLGAVYGRAGCSYGGNVNLEDIGLGG</sequence>
<dbReference type="InterPro" id="IPR007145">
    <property type="entry name" value="MAP65_Ase1_PRC1"/>
</dbReference>
<dbReference type="Gene3D" id="1.20.58.1520">
    <property type="match status" value="1"/>
</dbReference>
<accession>A0ABP1BSC9</accession>
<gene>
    <name evidence="2" type="ORF">CSSPJE1EN2_LOCUS20251</name>
</gene>
<name>A0ABP1BSC9_9BRYO</name>
<evidence type="ECO:0000313" key="3">
    <source>
        <dbReference type="Proteomes" id="UP001497522"/>
    </source>
</evidence>
<dbReference type="EMBL" id="OZ023707">
    <property type="protein sequence ID" value="CAK9878465.1"/>
    <property type="molecule type" value="Genomic_DNA"/>
</dbReference>